<organism evidence="3 4">
    <name type="scientific">Salarchaeum japonicum</name>
    <dbReference type="NCBI Taxonomy" id="555573"/>
    <lineage>
        <taxon>Archaea</taxon>
        <taxon>Methanobacteriati</taxon>
        <taxon>Methanobacteriota</taxon>
        <taxon>Stenosarchaea group</taxon>
        <taxon>Halobacteria</taxon>
        <taxon>Halobacteriales</taxon>
        <taxon>Halobacteriaceae</taxon>
    </lineage>
</organism>
<dbReference type="RefSeq" id="WP_227260873.1">
    <property type="nucleotide sequence ID" value="NZ_BAAADU010000002.1"/>
</dbReference>
<protein>
    <recommendedName>
        <fullName evidence="2">Archaeal flagella protein FlaD/E domain-containing protein</fullName>
    </recommendedName>
</protein>
<accession>A0AAV3T385</accession>
<evidence type="ECO:0000259" key="2">
    <source>
        <dbReference type="Pfam" id="PF04659"/>
    </source>
</evidence>
<proteinExistence type="predicted"/>
<dbReference type="EMBL" id="BAAADU010000002">
    <property type="protein sequence ID" value="GAA0652343.1"/>
    <property type="molecule type" value="Genomic_DNA"/>
</dbReference>
<keyword evidence="4" id="KW-1185">Reference proteome</keyword>
<comment type="caution">
    <text evidence="3">The sequence shown here is derived from an EMBL/GenBank/DDBJ whole genome shotgun (WGS) entry which is preliminary data.</text>
</comment>
<evidence type="ECO:0000313" key="3">
    <source>
        <dbReference type="EMBL" id="GAA0652343.1"/>
    </source>
</evidence>
<dbReference type="GeneID" id="68573884"/>
<dbReference type="Pfam" id="PF04659">
    <property type="entry name" value="Arch_fla_DE"/>
    <property type="match status" value="1"/>
</dbReference>
<feature type="domain" description="Archaeal flagella protein FlaD/E" evidence="2">
    <location>
        <begin position="10"/>
        <end position="112"/>
    </location>
</feature>
<sequence>MPDGRVRRDASPYLTSLDGSAAERVTAMEWGRHLGRAFGASGAISALRYYEEVGWVSEAVKETMADYVRGLPLDALESDPEYEPELSAELDDLGESPFDAHAKSLEYVAAIANDNITHQLATISGSAAAREAAAAAGEFQEDIPEPAQAAARDEDEE</sequence>
<evidence type="ECO:0000256" key="1">
    <source>
        <dbReference type="SAM" id="MobiDB-lite"/>
    </source>
</evidence>
<evidence type="ECO:0000313" key="4">
    <source>
        <dbReference type="Proteomes" id="UP001500194"/>
    </source>
</evidence>
<name>A0AAV3T385_9EURY</name>
<feature type="region of interest" description="Disordered" evidence="1">
    <location>
        <begin position="134"/>
        <end position="157"/>
    </location>
</feature>
<gene>
    <name evidence="3" type="ORF">GCM10009019_14390</name>
</gene>
<reference evidence="3 4" key="1">
    <citation type="journal article" date="2019" name="Int. J. Syst. Evol. Microbiol.">
        <title>The Global Catalogue of Microorganisms (GCM) 10K type strain sequencing project: providing services to taxonomists for standard genome sequencing and annotation.</title>
        <authorList>
            <consortium name="The Broad Institute Genomics Platform"/>
            <consortium name="The Broad Institute Genome Sequencing Center for Infectious Disease"/>
            <person name="Wu L."/>
            <person name="Ma J."/>
        </authorList>
    </citation>
    <scope>NUCLEOTIDE SEQUENCE [LARGE SCALE GENOMIC DNA]</scope>
    <source>
        <strain evidence="3 4">JCM 16327</strain>
    </source>
</reference>
<dbReference type="AlphaFoldDB" id="A0AAV3T385"/>
<dbReference type="Proteomes" id="UP001500194">
    <property type="component" value="Unassembled WGS sequence"/>
</dbReference>
<dbReference type="GO" id="GO:0097588">
    <property type="term" value="P:archaeal or bacterial-type flagellum-dependent cell motility"/>
    <property type="evidence" value="ECO:0007669"/>
    <property type="project" value="InterPro"/>
</dbReference>
<dbReference type="InterPro" id="IPR006752">
    <property type="entry name" value="Arch_fla_DE"/>
</dbReference>